<accession>A0A517TBM8</accession>
<evidence type="ECO:0000313" key="3">
    <source>
        <dbReference type="Proteomes" id="UP000319976"/>
    </source>
</evidence>
<feature type="region of interest" description="Disordered" evidence="1">
    <location>
        <begin position="19"/>
        <end position="63"/>
    </location>
</feature>
<name>A0A517TBM8_9PLAN</name>
<dbReference type="KEGG" id="chya:V22_30310"/>
<evidence type="ECO:0000313" key="2">
    <source>
        <dbReference type="EMBL" id="QDT65770.1"/>
    </source>
</evidence>
<proteinExistence type="predicted"/>
<protein>
    <submittedName>
        <fullName evidence="2">Uncharacterized protein</fullName>
    </submittedName>
</protein>
<dbReference type="Proteomes" id="UP000319976">
    <property type="component" value="Chromosome"/>
</dbReference>
<feature type="compositionally biased region" description="Basic and acidic residues" evidence="1">
    <location>
        <begin position="41"/>
        <end position="56"/>
    </location>
</feature>
<evidence type="ECO:0000256" key="1">
    <source>
        <dbReference type="SAM" id="MobiDB-lite"/>
    </source>
</evidence>
<reference evidence="2 3" key="1">
    <citation type="submission" date="2019-02" db="EMBL/GenBank/DDBJ databases">
        <title>Deep-cultivation of Planctomycetes and their phenomic and genomic characterization uncovers novel biology.</title>
        <authorList>
            <person name="Wiegand S."/>
            <person name="Jogler M."/>
            <person name="Boedeker C."/>
            <person name="Pinto D."/>
            <person name="Vollmers J."/>
            <person name="Rivas-Marin E."/>
            <person name="Kohn T."/>
            <person name="Peeters S.H."/>
            <person name="Heuer A."/>
            <person name="Rast P."/>
            <person name="Oberbeckmann S."/>
            <person name="Bunk B."/>
            <person name="Jeske O."/>
            <person name="Meyerdierks A."/>
            <person name="Storesund J.E."/>
            <person name="Kallscheuer N."/>
            <person name="Luecker S."/>
            <person name="Lage O.M."/>
            <person name="Pohl T."/>
            <person name="Merkel B.J."/>
            <person name="Hornburger P."/>
            <person name="Mueller R.-W."/>
            <person name="Bruemmer F."/>
            <person name="Labrenz M."/>
            <person name="Spormann A.M."/>
            <person name="Op den Camp H."/>
            <person name="Overmann J."/>
            <person name="Amann R."/>
            <person name="Jetten M.S.M."/>
            <person name="Mascher T."/>
            <person name="Medema M.H."/>
            <person name="Devos D.P."/>
            <person name="Kaster A.-K."/>
            <person name="Ovreas L."/>
            <person name="Rohde M."/>
            <person name="Galperin M.Y."/>
            <person name="Jogler C."/>
        </authorList>
    </citation>
    <scope>NUCLEOTIDE SEQUENCE [LARGE SCALE GENOMIC DNA]</scope>
    <source>
        <strain evidence="2 3">V22</strain>
    </source>
</reference>
<dbReference type="EMBL" id="CP036316">
    <property type="protein sequence ID" value="QDT65770.1"/>
    <property type="molecule type" value="Genomic_DNA"/>
</dbReference>
<keyword evidence="3" id="KW-1185">Reference proteome</keyword>
<organism evidence="2 3">
    <name type="scientific">Calycomorphotria hydatis</name>
    <dbReference type="NCBI Taxonomy" id="2528027"/>
    <lineage>
        <taxon>Bacteria</taxon>
        <taxon>Pseudomonadati</taxon>
        <taxon>Planctomycetota</taxon>
        <taxon>Planctomycetia</taxon>
        <taxon>Planctomycetales</taxon>
        <taxon>Planctomycetaceae</taxon>
        <taxon>Calycomorphotria</taxon>
    </lineage>
</organism>
<feature type="compositionally biased region" description="Basic and acidic residues" evidence="1">
    <location>
        <begin position="19"/>
        <end position="34"/>
    </location>
</feature>
<sequence>MSGVIGFVTFGHSHVGTADHDHSVPTLGHHDHDHHSHGHSHSPDDGHHHNHPHADTEQDSSSTHVARSGWHVHFMPFCFRFTIWDTSSEIVLTDKTKNAKKTVTTQPRQTLVIPEAGIMTSELTLNTATSLKLLLLLCFSETHFEQQLCQPLLIATGSPEGIDRDPPLLPPPEKV</sequence>
<gene>
    <name evidence="2" type="ORF">V22_30310</name>
</gene>
<dbReference type="AlphaFoldDB" id="A0A517TBM8"/>